<protein>
    <submittedName>
        <fullName evidence="1">Putative lpxtg-motif cell wall anchor domain protein</fullName>
    </submittedName>
</protein>
<proteinExistence type="predicted"/>
<dbReference type="AlphaFoldDB" id="A0A147BN75"/>
<reference evidence="1" key="1">
    <citation type="journal article" date="2018" name="PLoS Negl. Trop. Dis.">
        <title>Sialome diversity of ticks revealed by RNAseq of single tick salivary glands.</title>
        <authorList>
            <person name="Perner J."/>
            <person name="Kropackova S."/>
            <person name="Kopacek P."/>
            <person name="Ribeiro J.M."/>
        </authorList>
    </citation>
    <scope>NUCLEOTIDE SEQUENCE</scope>
    <source>
        <strain evidence="1">Siblings of single egg batch collected in Ceske Budejovice</strain>
        <tissue evidence="1">Salivary glands</tissue>
    </source>
</reference>
<sequence>MPSSLAALGLGTSRAVFLTSSSSPSRAASSSRARGSKLTLCGFLVEPWVLRLPFLAPGASVEAGQGARCSSPLSVSEAASSSCVPPSPSVRASCSSLASRSFCSSVGATEHLGWASCVGRCRGGLGTCLWAGGGVRTGSEGARGVPASRSSEAVSAWGWGLALAAGLGGTWGFGGTLGFGLARGSPTDEGAAAHDCSADAPLTGALQSVPTGETGWLDATTAGRSRTGIWVAEARGHGTTGLNAVARQLTAGGAAGVAGASCGVGAAGGSSGHGSGAGGLVCVSGGLGPGTVETVAATSGLFCFLGSGSGLSSGPCSWTPDTMHSGRGLRQNLVL</sequence>
<dbReference type="EMBL" id="GEGO01003639">
    <property type="protein sequence ID" value="JAR91765.1"/>
    <property type="molecule type" value="Transcribed_RNA"/>
</dbReference>
<accession>A0A147BN75</accession>
<evidence type="ECO:0000313" key="1">
    <source>
        <dbReference type="EMBL" id="JAR91765.1"/>
    </source>
</evidence>
<name>A0A147BN75_IXORI</name>
<organism evidence="1">
    <name type="scientific">Ixodes ricinus</name>
    <name type="common">Common tick</name>
    <name type="synonym">Acarus ricinus</name>
    <dbReference type="NCBI Taxonomy" id="34613"/>
    <lineage>
        <taxon>Eukaryota</taxon>
        <taxon>Metazoa</taxon>
        <taxon>Ecdysozoa</taxon>
        <taxon>Arthropoda</taxon>
        <taxon>Chelicerata</taxon>
        <taxon>Arachnida</taxon>
        <taxon>Acari</taxon>
        <taxon>Parasitiformes</taxon>
        <taxon>Ixodida</taxon>
        <taxon>Ixodoidea</taxon>
        <taxon>Ixodidae</taxon>
        <taxon>Ixodinae</taxon>
        <taxon>Ixodes</taxon>
    </lineage>
</organism>